<accession>A0A1Y1Z6I5</accession>
<evidence type="ECO:0000313" key="5">
    <source>
        <dbReference type="Proteomes" id="UP000193498"/>
    </source>
</evidence>
<dbReference type="SMART" id="SM00382">
    <property type="entry name" value="AAA"/>
    <property type="match status" value="1"/>
</dbReference>
<dbReference type="Pfam" id="PF19568">
    <property type="entry name" value="Spore_III_AA"/>
    <property type="match status" value="1"/>
</dbReference>
<dbReference type="OrthoDB" id="26838at2759"/>
<evidence type="ECO:0000313" key="4">
    <source>
        <dbReference type="EMBL" id="ORY05734.1"/>
    </source>
</evidence>
<keyword evidence="1" id="KW-0547">Nucleotide-binding</keyword>
<protein>
    <recommendedName>
        <fullName evidence="3">AAA+ ATPase domain-containing protein</fullName>
    </recommendedName>
</protein>
<evidence type="ECO:0000259" key="3">
    <source>
        <dbReference type="SMART" id="SM00382"/>
    </source>
</evidence>
<dbReference type="InterPro" id="IPR012337">
    <property type="entry name" value="RNaseH-like_sf"/>
</dbReference>
<dbReference type="InterPro" id="IPR036397">
    <property type="entry name" value="RNaseH_sf"/>
</dbReference>
<dbReference type="AlphaFoldDB" id="A0A1Y1Z6I5"/>
<reference evidence="4 5" key="1">
    <citation type="submission" date="2016-07" db="EMBL/GenBank/DDBJ databases">
        <title>Pervasive Adenine N6-methylation of Active Genes in Fungi.</title>
        <authorList>
            <consortium name="DOE Joint Genome Institute"/>
            <person name="Mondo S.J."/>
            <person name="Dannebaum R.O."/>
            <person name="Kuo R.C."/>
            <person name="Labutti K."/>
            <person name="Haridas S."/>
            <person name="Kuo A."/>
            <person name="Salamov A."/>
            <person name="Ahrendt S.R."/>
            <person name="Lipzen A."/>
            <person name="Sullivan W."/>
            <person name="Andreopoulos W.B."/>
            <person name="Clum A."/>
            <person name="Lindquist E."/>
            <person name="Daum C."/>
            <person name="Ramamoorthy G.K."/>
            <person name="Gryganskyi A."/>
            <person name="Culley D."/>
            <person name="Magnuson J.K."/>
            <person name="James T.Y."/>
            <person name="O'Malley M.A."/>
            <person name="Stajich J.E."/>
            <person name="Spatafora J.W."/>
            <person name="Visel A."/>
            <person name="Grigoriev I.V."/>
        </authorList>
    </citation>
    <scope>NUCLEOTIDE SEQUENCE [LARGE SCALE GENOMIC DNA]</scope>
    <source>
        <strain evidence="4 5">CBS 931.73</strain>
    </source>
</reference>
<keyword evidence="2" id="KW-0067">ATP-binding</keyword>
<gene>
    <name evidence="4" type="ORF">K493DRAFT_344835</name>
</gene>
<dbReference type="EMBL" id="MCFE01000022">
    <property type="protein sequence ID" value="ORY05734.1"/>
    <property type="molecule type" value="Genomic_DNA"/>
</dbReference>
<evidence type="ECO:0000256" key="1">
    <source>
        <dbReference type="ARBA" id="ARBA00022741"/>
    </source>
</evidence>
<dbReference type="STRING" id="1314790.A0A1Y1Z6I5"/>
<dbReference type="SUPFAM" id="SSF53098">
    <property type="entry name" value="Ribonuclease H-like"/>
    <property type="match status" value="1"/>
</dbReference>
<dbReference type="GO" id="GO:0005524">
    <property type="term" value="F:ATP binding"/>
    <property type="evidence" value="ECO:0007669"/>
    <property type="project" value="UniProtKB-KW"/>
</dbReference>
<dbReference type="InterPro" id="IPR003593">
    <property type="entry name" value="AAA+_ATPase"/>
</dbReference>
<proteinExistence type="predicted"/>
<feature type="domain" description="AAA+ ATPase" evidence="3">
    <location>
        <begin position="360"/>
        <end position="523"/>
    </location>
</feature>
<dbReference type="PANTHER" id="PTHR20953:SF3">
    <property type="entry name" value="P-LOOP CONTAINING NUCLEOSIDE TRIPHOSPHATE HYDROLASES SUPERFAMILY PROTEIN"/>
    <property type="match status" value="1"/>
</dbReference>
<dbReference type="PANTHER" id="PTHR20953">
    <property type="entry name" value="KINASE-RELATED"/>
    <property type="match status" value="1"/>
</dbReference>
<dbReference type="Gene3D" id="3.40.50.300">
    <property type="entry name" value="P-loop containing nucleotide triphosphate hydrolases"/>
    <property type="match status" value="1"/>
</dbReference>
<organism evidence="4 5">
    <name type="scientific">Basidiobolus meristosporus CBS 931.73</name>
    <dbReference type="NCBI Taxonomy" id="1314790"/>
    <lineage>
        <taxon>Eukaryota</taxon>
        <taxon>Fungi</taxon>
        <taxon>Fungi incertae sedis</taxon>
        <taxon>Zoopagomycota</taxon>
        <taxon>Entomophthoromycotina</taxon>
        <taxon>Basidiobolomycetes</taxon>
        <taxon>Basidiobolales</taxon>
        <taxon>Basidiobolaceae</taxon>
        <taxon>Basidiobolus</taxon>
    </lineage>
</organism>
<dbReference type="Gene3D" id="3.30.420.10">
    <property type="entry name" value="Ribonuclease H-like superfamily/Ribonuclease H"/>
    <property type="match status" value="1"/>
</dbReference>
<dbReference type="SUPFAM" id="SSF52540">
    <property type="entry name" value="P-loop containing nucleoside triphosphate hydrolases"/>
    <property type="match status" value="2"/>
</dbReference>
<comment type="caution">
    <text evidence="4">The sequence shown here is derived from an EMBL/GenBank/DDBJ whole genome shotgun (WGS) entry which is preliminary data.</text>
</comment>
<dbReference type="GO" id="GO:0003676">
    <property type="term" value="F:nucleic acid binding"/>
    <property type="evidence" value="ECO:0007669"/>
    <property type="project" value="InterPro"/>
</dbReference>
<keyword evidence="5" id="KW-1185">Reference proteome</keyword>
<dbReference type="InterPro" id="IPR027417">
    <property type="entry name" value="P-loop_NTPase"/>
</dbReference>
<dbReference type="InterPro" id="IPR045735">
    <property type="entry name" value="Spore_III_AA_AAA+_ATPase"/>
</dbReference>
<sequence>MRDAGIREKFGSFIKECSLVEAMYKVVLVKPILKDIRGCFDTVELNENMGQLSPQGIVLYYVTDSNLYNFKEILGQESYGLSLKGRSLLQIYTPSMNSVHVLDLIRLKEKLDEVASSLVALLKSDSPKYVYDCRPFFEQLEQLLAIGYKGLINVYDVQETDEELSPRIKQLGLQHYLRAYLDASITRQKDVWLHRPIHRDLIVYAALDAHCIHQIAQATNSTKSVEETFDKYLEYKRGTFVSPIKLEIECDMEIIGQSLGTELLPAIELPDTDLFVDNGKKIRLNRHSSTRNISDSEVCEAFVQKILAKHSSGRGNRAIVGTTLHRVSRVMYEDRIVGLTWRIGRRIKGLEPIFQDKINDSVSILLCGPPNVGKTSLVRSLCEHVSVDKSLCLIDTSGEVCGGNSLGDSRVFKPCEPHKQYELMVDVIKNHSPSHIVIDEIHTKEEMKLCSTVVKRGIKVIASVHGLFEELIYNQELNACLGGIHKVILSDNRADMVTYGRKTRIERLEKSLFDVVIQLDFKEDCFQYCFISDVNDAVDRALDNQLVHTTRRYLAEGGLYEKTSYIDPSQGKRC</sequence>
<dbReference type="InParanoid" id="A0A1Y1Z6I5"/>
<name>A0A1Y1Z6I5_9FUNG</name>
<evidence type="ECO:0000256" key="2">
    <source>
        <dbReference type="ARBA" id="ARBA00022840"/>
    </source>
</evidence>
<dbReference type="Proteomes" id="UP000193498">
    <property type="component" value="Unassembled WGS sequence"/>
</dbReference>